<dbReference type="CDD" id="cd00209">
    <property type="entry name" value="DHFR"/>
    <property type="match status" value="1"/>
</dbReference>
<keyword evidence="4" id="KW-0554">One-carbon metabolism</keyword>
<dbReference type="Gene3D" id="3.40.430.10">
    <property type="entry name" value="Dihydrofolate Reductase, subunit A"/>
    <property type="match status" value="1"/>
</dbReference>
<dbReference type="InterPro" id="IPR017925">
    <property type="entry name" value="DHFR_CS"/>
</dbReference>
<evidence type="ECO:0000256" key="2">
    <source>
        <dbReference type="ARBA" id="ARBA00009539"/>
    </source>
</evidence>
<dbReference type="EMBL" id="JAVDXZ010000001">
    <property type="protein sequence ID" value="MDR7328801.1"/>
    <property type="molecule type" value="Genomic_DNA"/>
</dbReference>
<dbReference type="PANTHER" id="PTHR48069">
    <property type="entry name" value="DIHYDROFOLATE REDUCTASE"/>
    <property type="match status" value="1"/>
</dbReference>
<feature type="domain" description="DHFR" evidence="8">
    <location>
        <begin position="1"/>
        <end position="172"/>
    </location>
</feature>
<comment type="similarity">
    <text evidence="2 7">Belongs to the dihydrofolate reductase family.</text>
</comment>
<accession>A0ABU1ZV52</accession>
<keyword evidence="6 9" id="KW-0560">Oxidoreductase</keyword>
<sequence length="176" mass="19131">MLGAIWAQSLDRVIGDGEAMPWHIPEDLAHFKATTMGFPVIMGRHTWLSLPEKVRPLPGRENTIVCTTEPGAWCAGATTVTSPAELGHDDAWIMGGAGLYAGAIGVVDVVELTLVDAEIGHLLGDRAVRAPELPADLRLVSESEWRTSEKGRFIVDGAPEGPVRYKFLRFERTSND</sequence>
<evidence type="ECO:0000256" key="4">
    <source>
        <dbReference type="ARBA" id="ARBA00022563"/>
    </source>
</evidence>
<evidence type="ECO:0000256" key="6">
    <source>
        <dbReference type="ARBA" id="ARBA00023002"/>
    </source>
</evidence>
<dbReference type="SUPFAM" id="SSF53597">
    <property type="entry name" value="Dihydrofolate reductase-like"/>
    <property type="match status" value="1"/>
</dbReference>
<reference evidence="9" key="1">
    <citation type="submission" date="2023-07" db="EMBL/GenBank/DDBJ databases">
        <title>Sequencing the genomes of 1000 actinobacteria strains.</title>
        <authorList>
            <person name="Klenk H.-P."/>
        </authorList>
    </citation>
    <scope>NUCLEOTIDE SEQUENCE</scope>
    <source>
        <strain evidence="9">DSM 107476</strain>
    </source>
</reference>
<name>A0ABU1ZV52_9CORY</name>
<comment type="caution">
    <text evidence="9">The sequence shown here is derived from an EMBL/GenBank/DDBJ whole genome shotgun (WGS) entry which is preliminary data.</text>
</comment>
<dbReference type="InterPro" id="IPR012259">
    <property type="entry name" value="DHFR"/>
</dbReference>
<evidence type="ECO:0000256" key="7">
    <source>
        <dbReference type="RuleBase" id="RU004474"/>
    </source>
</evidence>
<evidence type="ECO:0000313" key="10">
    <source>
        <dbReference type="Proteomes" id="UP001180840"/>
    </source>
</evidence>
<evidence type="ECO:0000259" key="8">
    <source>
        <dbReference type="PROSITE" id="PS51330"/>
    </source>
</evidence>
<comment type="pathway">
    <text evidence="1">Cofactor biosynthesis; tetrahydrofolate biosynthesis; 5,6,7,8-tetrahydrofolate from 7,8-dihydrofolate: step 1/1.</text>
</comment>
<dbReference type="InterPro" id="IPR001796">
    <property type="entry name" value="DHFR_dom"/>
</dbReference>
<dbReference type="PANTHER" id="PTHR48069:SF3">
    <property type="entry name" value="DIHYDROFOLATE REDUCTASE"/>
    <property type="match status" value="1"/>
</dbReference>
<dbReference type="RefSeq" id="WP_290197796.1">
    <property type="nucleotide sequence ID" value="NZ_CP047654.1"/>
</dbReference>
<evidence type="ECO:0000256" key="5">
    <source>
        <dbReference type="ARBA" id="ARBA00022857"/>
    </source>
</evidence>
<evidence type="ECO:0000256" key="3">
    <source>
        <dbReference type="ARBA" id="ARBA00012856"/>
    </source>
</evidence>
<organism evidence="9 10">
    <name type="scientific">Corynebacterium guangdongense</name>
    <dbReference type="NCBI Taxonomy" id="1783348"/>
    <lineage>
        <taxon>Bacteria</taxon>
        <taxon>Bacillati</taxon>
        <taxon>Actinomycetota</taxon>
        <taxon>Actinomycetes</taxon>
        <taxon>Mycobacteriales</taxon>
        <taxon>Corynebacteriaceae</taxon>
        <taxon>Corynebacterium</taxon>
    </lineage>
</organism>
<dbReference type="PROSITE" id="PS51330">
    <property type="entry name" value="DHFR_2"/>
    <property type="match status" value="1"/>
</dbReference>
<dbReference type="PROSITE" id="PS00075">
    <property type="entry name" value="DHFR_1"/>
    <property type="match status" value="1"/>
</dbReference>
<keyword evidence="10" id="KW-1185">Reference proteome</keyword>
<dbReference type="Proteomes" id="UP001180840">
    <property type="component" value="Unassembled WGS sequence"/>
</dbReference>
<evidence type="ECO:0000313" key="9">
    <source>
        <dbReference type="EMBL" id="MDR7328801.1"/>
    </source>
</evidence>
<gene>
    <name evidence="9" type="ORF">J2S39_000477</name>
</gene>
<dbReference type="GO" id="GO:0004146">
    <property type="term" value="F:dihydrofolate reductase activity"/>
    <property type="evidence" value="ECO:0007669"/>
    <property type="project" value="UniProtKB-EC"/>
</dbReference>
<protein>
    <recommendedName>
        <fullName evidence="3">dihydrofolate reductase</fullName>
        <ecNumber evidence="3">1.5.1.3</ecNumber>
    </recommendedName>
</protein>
<dbReference type="PRINTS" id="PR00070">
    <property type="entry name" value="DHFR"/>
</dbReference>
<proteinExistence type="inferred from homology"/>
<keyword evidence="5" id="KW-0521">NADP</keyword>
<dbReference type="InterPro" id="IPR024072">
    <property type="entry name" value="DHFR-like_dom_sf"/>
</dbReference>
<dbReference type="EC" id="1.5.1.3" evidence="3"/>
<evidence type="ECO:0000256" key="1">
    <source>
        <dbReference type="ARBA" id="ARBA00004903"/>
    </source>
</evidence>
<dbReference type="Pfam" id="PF00186">
    <property type="entry name" value="DHFR_1"/>
    <property type="match status" value="1"/>
</dbReference>